<accession>A0A8B3FL43</accession>
<keyword evidence="4 5" id="KW-0326">Glycosidase</keyword>
<evidence type="ECO:0000256" key="1">
    <source>
        <dbReference type="ARBA" id="ARBA00009902"/>
    </source>
</evidence>
<feature type="compositionally biased region" description="Basic residues" evidence="6">
    <location>
        <begin position="62"/>
        <end position="73"/>
    </location>
</feature>
<dbReference type="CDD" id="cd08996">
    <property type="entry name" value="GH32_FFase"/>
    <property type="match status" value="1"/>
</dbReference>
<evidence type="ECO:0000256" key="2">
    <source>
        <dbReference type="ARBA" id="ARBA00012758"/>
    </source>
</evidence>
<dbReference type="Pfam" id="PF08244">
    <property type="entry name" value="Glyco_hydro_32C"/>
    <property type="match status" value="1"/>
</dbReference>
<evidence type="ECO:0000256" key="5">
    <source>
        <dbReference type="RuleBase" id="RU362110"/>
    </source>
</evidence>
<dbReference type="PANTHER" id="PTHR43101">
    <property type="entry name" value="BETA-FRUCTOSIDASE"/>
    <property type="match status" value="1"/>
</dbReference>
<dbReference type="InterPro" id="IPR001362">
    <property type="entry name" value="Glyco_hydro_32"/>
</dbReference>
<dbReference type="GO" id="GO:0004564">
    <property type="term" value="F:beta-fructofuranosidase activity"/>
    <property type="evidence" value="ECO:0007669"/>
    <property type="project" value="UniProtKB-EC"/>
</dbReference>
<dbReference type="EC" id="3.2.1.26" evidence="2"/>
<keyword evidence="3 5" id="KW-0378">Hydrolase</keyword>
<feature type="domain" description="Glycosyl hydrolase family 32 C-terminal" evidence="8">
    <location>
        <begin position="519"/>
        <end position="608"/>
    </location>
</feature>
<comment type="similarity">
    <text evidence="1 5">Belongs to the glycosyl hydrolase 32 family.</text>
</comment>
<feature type="compositionally biased region" description="Basic and acidic residues" evidence="6">
    <location>
        <begin position="74"/>
        <end position="85"/>
    </location>
</feature>
<dbReference type="InterPro" id="IPR023296">
    <property type="entry name" value="Glyco_hydro_beta-prop_sf"/>
</dbReference>
<dbReference type="PANTHER" id="PTHR43101:SF1">
    <property type="entry name" value="BETA-FRUCTOSIDASE"/>
    <property type="match status" value="1"/>
</dbReference>
<dbReference type="SMART" id="SM00640">
    <property type="entry name" value="Glyco_32"/>
    <property type="match status" value="1"/>
</dbReference>
<dbReference type="InterPro" id="IPR013189">
    <property type="entry name" value="Glyco_hydro_32_C"/>
</dbReference>
<evidence type="ECO:0000313" key="9">
    <source>
        <dbReference type="EMBL" id="RLP08568.1"/>
    </source>
</evidence>
<evidence type="ECO:0000259" key="8">
    <source>
        <dbReference type="Pfam" id="PF08244"/>
    </source>
</evidence>
<dbReference type="Gene3D" id="2.115.10.20">
    <property type="entry name" value="Glycosyl hydrolase domain, family 43"/>
    <property type="match status" value="1"/>
</dbReference>
<reference evidence="9 10" key="1">
    <citation type="submission" date="2018-10" db="EMBL/GenBank/DDBJ databases">
        <title>Propionibacterium australiense Genome Sequencing and Assembly.</title>
        <authorList>
            <person name="Bernier A.-M."/>
            <person name="Bernard K."/>
        </authorList>
    </citation>
    <scope>NUCLEOTIDE SEQUENCE [LARGE SCALE GENOMIC DNA]</scope>
    <source>
        <strain evidence="9 10">NML98A078</strain>
    </source>
</reference>
<feature type="domain" description="Glycosyl hydrolase family 32 N-terminal" evidence="7">
    <location>
        <begin position="149"/>
        <end position="471"/>
    </location>
</feature>
<dbReference type="InterPro" id="IPR013320">
    <property type="entry name" value="ConA-like_dom_sf"/>
</dbReference>
<evidence type="ECO:0000256" key="6">
    <source>
        <dbReference type="SAM" id="MobiDB-lite"/>
    </source>
</evidence>
<evidence type="ECO:0000259" key="7">
    <source>
        <dbReference type="Pfam" id="PF00251"/>
    </source>
</evidence>
<proteinExistence type="inferred from homology"/>
<feature type="region of interest" description="Disordered" evidence="6">
    <location>
        <begin position="1"/>
        <end position="32"/>
    </location>
</feature>
<dbReference type="InterPro" id="IPR051214">
    <property type="entry name" value="GH32_Enzymes"/>
</dbReference>
<dbReference type="PROSITE" id="PS00609">
    <property type="entry name" value="GLYCOSYL_HYDROL_F32"/>
    <property type="match status" value="1"/>
</dbReference>
<dbReference type="Proteomes" id="UP000279336">
    <property type="component" value="Unassembled WGS sequence"/>
</dbReference>
<name>A0A8B3FL43_9ACTN</name>
<dbReference type="AlphaFoldDB" id="A0A8B3FL43"/>
<sequence>MGVGLSRGLRRPRSLKPTRRARRGTRVRAECGQALPVTRARWAPGRLACTEAPPARPAAHGPGHHSGRVSLGRRNRETEPARGKPPDGSGPLPRGTGRTLMSTDSPLAGTTAPPRRPQPWLVAPEDRVRLPSAEQAAHAQADPARPRWHVTPAWGWMNDPNGLSVWPGPDGGPLVHLFYQHNPCAPVHQRIEWGHQYSSDLIHWHDLPVALRPDDDGPDAYGCWSGIVLADERTLPDGSRTVVPTMLYSGASTRPTQTACLATAVPGDPLLTRWVKHPGNPVIDAAPASTGGLTVPEMRDHSAWREDGRWFQVMGAGLPGAGRGGAQAGAALCFSSDDLRSWSYEGPLAVGDGDAGGTGSVWECPELVRLGGTDVLFVSAWHASRTLRSMWMTGCRTGTRMSIDVTGRCDLGENYFYAPQSVLLPDGRRVAIGWMQPNGTQAQRLAAGWAGSMSIPREVTLGADGTLRFHPIAEADSLRSRQLVDAAGADAIAAACGDGLRGDSLDLVLTGRLGESDGDVVVDLGVSDDGARRTRLRLTRRAPAGAVGQDAWAGRLSLDRSASTAPGSVWEAPDRAELAGPVPLDAGGGVHLRVLRDRSSLEVFVNGQPLSARLGVAPGDDGVRVRAGALADARLRVWTMADAYAGRLAPAAG</sequence>
<feature type="region of interest" description="Disordered" evidence="6">
    <location>
        <begin position="50"/>
        <end position="119"/>
    </location>
</feature>
<dbReference type="SUPFAM" id="SSF75005">
    <property type="entry name" value="Arabinanase/levansucrase/invertase"/>
    <property type="match status" value="1"/>
</dbReference>
<dbReference type="GO" id="GO:0005975">
    <property type="term" value="P:carbohydrate metabolic process"/>
    <property type="evidence" value="ECO:0007669"/>
    <property type="project" value="InterPro"/>
</dbReference>
<dbReference type="InterPro" id="IPR018053">
    <property type="entry name" value="Glyco_hydro_32_AS"/>
</dbReference>
<comment type="caution">
    <text evidence="9">The sequence shown here is derived from an EMBL/GenBank/DDBJ whole genome shotgun (WGS) entry which is preliminary data.</text>
</comment>
<dbReference type="Gene3D" id="2.60.120.560">
    <property type="entry name" value="Exo-inulinase, domain 1"/>
    <property type="match status" value="1"/>
</dbReference>
<dbReference type="SUPFAM" id="SSF49899">
    <property type="entry name" value="Concanavalin A-like lectins/glucanases"/>
    <property type="match status" value="1"/>
</dbReference>
<organism evidence="9 10">
    <name type="scientific">Propionibacterium australiense</name>
    <dbReference type="NCBI Taxonomy" id="119981"/>
    <lineage>
        <taxon>Bacteria</taxon>
        <taxon>Bacillati</taxon>
        <taxon>Actinomycetota</taxon>
        <taxon>Actinomycetes</taxon>
        <taxon>Propionibacteriales</taxon>
        <taxon>Propionibacteriaceae</taxon>
        <taxon>Propionibacterium</taxon>
    </lineage>
</organism>
<dbReference type="InterPro" id="IPR013148">
    <property type="entry name" value="Glyco_hydro_32_N"/>
</dbReference>
<dbReference type="EMBL" id="RCIW01000013">
    <property type="protein sequence ID" value="RLP08568.1"/>
    <property type="molecule type" value="Genomic_DNA"/>
</dbReference>
<evidence type="ECO:0000256" key="4">
    <source>
        <dbReference type="ARBA" id="ARBA00023295"/>
    </source>
</evidence>
<evidence type="ECO:0000256" key="3">
    <source>
        <dbReference type="ARBA" id="ARBA00022801"/>
    </source>
</evidence>
<dbReference type="OrthoDB" id="9776657at2"/>
<evidence type="ECO:0000313" key="10">
    <source>
        <dbReference type="Proteomes" id="UP000279336"/>
    </source>
</evidence>
<gene>
    <name evidence="9" type="ORF">D7U36_08975</name>
</gene>
<protein>
    <recommendedName>
        <fullName evidence="2">beta-fructofuranosidase</fullName>
        <ecNumber evidence="2">3.2.1.26</ecNumber>
    </recommendedName>
</protein>
<feature type="compositionally biased region" description="Basic residues" evidence="6">
    <location>
        <begin position="8"/>
        <end position="26"/>
    </location>
</feature>
<dbReference type="Pfam" id="PF00251">
    <property type="entry name" value="Glyco_hydro_32N"/>
    <property type="match status" value="1"/>
</dbReference>